<dbReference type="AlphaFoldDB" id="D8M7W1"/>
<keyword evidence="7" id="KW-1185">Reference proteome</keyword>
<evidence type="ECO:0000256" key="5">
    <source>
        <dbReference type="SAM" id="Phobius"/>
    </source>
</evidence>
<dbReference type="GO" id="GO:0016020">
    <property type="term" value="C:membrane"/>
    <property type="evidence" value="ECO:0007669"/>
    <property type="project" value="UniProtKB-SubCell"/>
</dbReference>
<feature type="transmembrane region" description="Helical" evidence="5">
    <location>
        <begin position="167"/>
        <end position="185"/>
    </location>
</feature>
<evidence type="ECO:0000313" key="7">
    <source>
        <dbReference type="Proteomes" id="UP000008312"/>
    </source>
</evidence>
<dbReference type="InterPro" id="IPR008952">
    <property type="entry name" value="Tetraspanin_EC2_sf"/>
</dbReference>
<dbReference type="EMBL" id="FN668683">
    <property type="protein sequence ID" value="CBK24150.2"/>
    <property type="molecule type" value="Genomic_DNA"/>
</dbReference>
<comment type="subcellular location">
    <subcellularLocation>
        <location evidence="1">Membrane</location>
        <topology evidence="1">Multi-pass membrane protein</topology>
    </subcellularLocation>
</comment>
<gene>
    <name evidence="6" type="ORF">GSBLH_T00003917001</name>
</gene>
<dbReference type="InParanoid" id="D8M7W1"/>
<dbReference type="Proteomes" id="UP000008312">
    <property type="component" value="Unassembled WGS sequence"/>
</dbReference>
<keyword evidence="3 5" id="KW-1133">Transmembrane helix</keyword>
<dbReference type="OrthoDB" id="10606849at2759"/>
<feature type="transmembrane region" description="Helical" evidence="5">
    <location>
        <begin position="6"/>
        <end position="23"/>
    </location>
</feature>
<name>D8M7W1_BLAHO</name>
<sequence length="200" mass="21524">MNFMNGVLIVLGLVVLGFTVYLNKVDNIPPVLSSLSVLMGVGYLIGGLLVVFGIIGICASYGGCLLYLYSILITILSIICVVATVAIIVVTVGMKLKESGNSSIIDKVDNFTMSYVTNEANAESWKNMQNALKCCGYTGLEETGETCTADPKGPDCREFIFEQLEKYCLAATIVILIVTIFVIIINCASCARCKSDCKNQ</sequence>
<dbReference type="SUPFAM" id="SSF48652">
    <property type="entry name" value="Tetraspanin"/>
    <property type="match status" value="1"/>
</dbReference>
<dbReference type="GeneID" id="24920971"/>
<keyword evidence="2 5" id="KW-0812">Transmembrane</keyword>
<dbReference type="Pfam" id="PF00335">
    <property type="entry name" value="Tetraspanin"/>
    <property type="match status" value="1"/>
</dbReference>
<keyword evidence="4 5" id="KW-0472">Membrane</keyword>
<evidence type="ECO:0000256" key="4">
    <source>
        <dbReference type="ARBA" id="ARBA00023136"/>
    </source>
</evidence>
<evidence type="ECO:0008006" key="8">
    <source>
        <dbReference type="Google" id="ProtNLM"/>
    </source>
</evidence>
<organism evidence="6">
    <name type="scientific">Blastocystis hominis</name>
    <dbReference type="NCBI Taxonomy" id="12968"/>
    <lineage>
        <taxon>Eukaryota</taxon>
        <taxon>Sar</taxon>
        <taxon>Stramenopiles</taxon>
        <taxon>Bigyra</taxon>
        <taxon>Opalozoa</taxon>
        <taxon>Opalinata</taxon>
        <taxon>Blastocystidae</taxon>
        <taxon>Blastocystis</taxon>
    </lineage>
</organism>
<feature type="transmembrane region" description="Helical" evidence="5">
    <location>
        <begin position="35"/>
        <end position="62"/>
    </location>
</feature>
<reference evidence="6" key="1">
    <citation type="submission" date="2010-02" db="EMBL/GenBank/DDBJ databases">
        <title>Sequencing and annotation of the Blastocystis hominis genome.</title>
        <authorList>
            <person name="Wincker P."/>
        </authorList>
    </citation>
    <scope>NUCLEOTIDE SEQUENCE</scope>
    <source>
        <strain evidence="6">Singapore isolate B</strain>
    </source>
</reference>
<accession>D8M7W1</accession>
<protein>
    <recommendedName>
        <fullName evidence="8">Tetraspanin</fullName>
    </recommendedName>
</protein>
<evidence type="ECO:0000256" key="3">
    <source>
        <dbReference type="ARBA" id="ARBA00022989"/>
    </source>
</evidence>
<dbReference type="RefSeq" id="XP_012898198.1">
    <property type="nucleotide sequence ID" value="XM_013042744.1"/>
</dbReference>
<evidence type="ECO:0000256" key="1">
    <source>
        <dbReference type="ARBA" id="ARBA00004141"/>
    </source>
</evidence>
<feature type="transmembrane region" description="Helical" evidence="5">
    <location>
        <begin position="68"/>
        <end position="92"/>
    </location>
</feature>
<dbReference type="InterPro" id="IPR018499">
    <property type="entry name" value="Tetraspanin/Peripherin"/>
</dbReference>
<proteinExistence type="predicted"/>
<evidence type="ECO:0000313" key="6">
    <source>
        <dbReference type="EMBL" id="CBK24150.2"/>
    </source>
</evidence>
<evidence type="ECO:0000256" key="2">
    <source>
        <dbReference type="ARBA" id="ARBA00022692"/>
    </source>
</evidence>